<sequence>MEKSSSKLACLVILLIVASCSHVGEARGPVITFRCSTDADCVGEKCWCDTCYCQSSKRCACKIPSILSDAVIGAQVEKLVH</sequence>
<dbReference type="Proteomes" id="UP001164929">
    <property type="component" value="Chromosome 1"/>
</dbReference>
<keyword evidence="3" id="KW-1185">Reference proteome</keyword>
<protein>
    <submittedName>
        <fullName evidence="2">Uncharacterized protein</fullName>
    </submittedName>
</protein>
<evidence type="ECO:0000313" key="3">
    <source>
        <dbReference type="Proteomes" id="UP001164929"/>
    </source>
</evidence>
<feature type="chain" id="PRO_5042126563" evidence="1">
    <location>
        <begin position="27"/>
        <end position="81"/>
    </location>
</feature>
<evidence type="ECO:0000313" key="2">
    <source>
        <dbReference type="EMBL" id="KAJ7015379.1"/>
    </source>
</evidence>
<organism evidence="2 3">
    <name type="scientific">Populus alba x Populus x berolinensis</name>
    <dbReference type="NCBI Taxonomy" id="444605"/>
    <lineage>
        <taxon>Eukaryota</taxon>
        <taxon>Viridiplantae</taxon>
        <taxon>Streptophyta</taxon>
        <taxon>Embryophyta</taxon>
        <taxon>Tracheophyta</taxon>
        <taxon>Spermatophyta</taxon>
        <taxon>Magnoliopsida</taxon>
        <taxon>eudicotyledons</taxon>
        <taxon>Gunneridae</taxon>
        <taxon>Pentapetalae</taxon>
        <taxon>rosids</taxon>
        <taxon>fabids</taxon>
        <taxon>Malpighiales</taxon>
        <taxon>Salicaceae</taxon>
        <taxon>Saliceae</taxon>
        <taxon>Populus</taxon>
    </lineage>
</organism>
<reference evidence="2 3" key="1">
    <citation type="journal article" date="2023" name="Mol. Ecol. Resour.">
        <title>Chromosome-level genome assembly of a triploid poplar Populus alba 'Berolinensis'.</title>
        <authorList>
            <person name="Chen S."/>
            <person name="Yu Y."/>
            <person name="Wang X."/>
            <person name="Wang S."/>
            <person name="Zhang T."/>
            <person name="Zhou Y."/>
            <person name="He R."/>
            <person name="Meng N."/>
            <person name="Wang Y."/>
            <person name="Liu W."/>
            <person name="Liu Z."/>
            <person name="Liu J."/>
            <person name="Guo Q."/>
            <person name="Huang H."/>
            <person name="Sederoff R.R."/>
            <person name="Wang G."/>
            <person name="Qu G."/>
            <person name="Chen S."/>
        </authorList>
    </citation>
    <scope>NUCLEOTIDE SEQUENCE [LARGE SCALE GENOMIC DNA]</scope>
    <source>
        <strain evidence="2">SC-2020</strain>
    </source>
</reference>
<evidence type="ECO:0000256" key="1">
    <source>
        <dbReference type="SAM" id="SignalP"/>
    </source>
</evidence>
<dbReference type="EMBL" id="JAQIZT010000001">
    <property type="protein sequence ID" value="KAJ7015379.1"/>
    <property type="molecule type" value="Genomic_DNA"/>
</dbReference>
<dbReference type="AlphaFoldDB" id="A0AAD6RUH3"/>
<dbReference type="PROSITE" id="PS51257">
    <property type="entry name" value="PROKAR_LIPOPROTEIN"/>
    <property type="match status" value="1"/>
</dbReference>
<name>A0AAD6RUH3_9ROSI</name>
<accession>A0AAD6RUH3</accession>
<comment type="caution">
    <text evidence="2">The sequence shown here is derived from an EMBL/GenBank/DDBJ whole genome shotgun (WGS) entry which is preliminary data.</text>
</comment>
<feature type="signal peptide" evidence="1">
    <location>
        <begin position="1"/>
        <end position="26"/>
    </location>
</feature>
<gene>
    <name evidence="2" type="ORF">NC653_004624</name>
</gene>
<keyword evidence="1" id="KW-0732">Signal</keyword>
<proteinExistence type="predicted"/>